<evidence type="ECO:0000313" key="3">
    <source>
        <dbReference type="Proteomes" id="UP000265703"/>
    </source>
</evidence>
<dbReference type="OrthoDB" id="2326052at2759"/>
<comment type="caution">
    <text evidence="2">The sequence shown here is derived from an EMBL/GenBank/DDBJ whole genome shotgun (WGS) entry which is preliminary data.</text>
</comment>
<protein>
    <submittedName>
        <fullName evidence="2">Uncharacterized protein</fullName>
    </submittedName>
</protein>
<dbReference type="Proteomes" id="UP000265703">
    <property type="component" value="Unassembled WGS sequence"/>
</dbReference>
<reference evidence="2 3" key="1">
    <citation type="submission" date="2018-06" db="EMBL/GenBank/DDBJ databases">
        <title>Comparative genomics reveals the genomic features of Rhizophagus irregularis, R. cerebriforme, R. diaphanum and Gigaspora rosea, and their symbiotic lifestyle signature.</title>
        <authorList>
            <person name="Morin E."/>
            <person name="San Clemente H."/>
            <person name="Chen E.C.H."/>
            <person name="De La Providencia I."/>
            <person name="Hainaut M."/>
            <person name="Kuo A."/>
            <person name="Kohler A."/>
            <person name="Murat C."/>
            <person name="Tang N."/>
            <person name="Roy S."/>
            <person name="Loubradou J."/>
            <person name="Henrissat B."/>
            <person name="Grigoriev I.V."/>
            <person name="Corradi N."/>
            <person name="Roux C."/>
            <person name="Martin F.M."/>
        </authorList>
    </citation>
    <scope>NUCLEOTIDE SEQUENCE [LARGE SCALE GENOMIC DNA]</scope>
    <source>
        <strain evidence="2 3">DAOM 227022</strain>
    </source>
</reference>
<keyword evidence="1" id="KW-0812">Transmembrane</keyword>
<feature type="transmembrane region" description="Helical" evidence="1">
    <location>
        <begin position="66"/>
        <end position="84"/>
    </location>
</feature>
<keyword evidence="3" id="KW-1185">Reference proteome</keyword>
<accession>A0A397SDC1</accession>
<feature type="transmembrane region" description="Helical" evidence="1">
    <location>
        <begin position="7"/>
        <end position="27"/>
    </location>
</feature>
<name>A0A397SDC1_9GLOM</name>
<evidence type="ECO:0000256" key="1">
    <source>
        <dbReference type="SAM" id="Phobius"/>
    </source>
</evidence>
<keyword evidence="1" id="KW-1133">Transmembrane helix</keyword>
<keyword evidence="1" id="KW-0472">Membrane</keyword>
<gene>
    <name evidence="2" type="ORF">C1645_743581</name>
</gene>
<organism evidence="2 3">
    <name type="scientific">Glomus cerebriforme</name>
    <dbReference type="NCBI Taxonomy" id="658196"/>
    <lineage>
        <taxon>Eukaryota</taxon>
        <taxon>Fungi</taxon>
        <taxon>Fungi incertae sedis</taxon>
        <taxon>Mucoromycota</taxon>
        <taxon>Glomeromycotina</taxon>
        <taxon>Glomeromycetes</taxon>
        <taxon>Glomerales</taxon>
        <taxon>Glomeraceae</taxon>
        <taxon>Glomus</taxon>
    </lineage>
</organism>
<proteinExistence type="predicted"/>
<dbReference type="EMBL" id="QKYT01000638">
    <property type="protein sequence ID" value="RIA82706.1"/>
    <property type="molecule type" value="Genomic_DNA"/>
</dbReference>
<feature type="transmembrane region" description="Helical" evidence="1">
    <location>
        <begin position="33"/>
        <end position="54"/>
    </location>
</feature>
<evidence type="ECO:0000313" key="2">
    <source>
        <dbReference type="EMBL" id="RIA82706.1"/>
    </source>
</evidence>
<sequence>MGANVGKLLIAVGCVVGSLAIIPFVAVPTRDNVLTIGTSIFIGAGVAEVFACLFGKPTWGEFWRKLGIWAFIGLITTGASLIAISCIKQLNVVATQLENHFSNVSKQDISALLSTGSAIVNKSITNLIEGRPIMASAFFGGLLTYGIVCGFGNFYEKIIVYIRKLCQKTKQHMNQVGGLTITNFLKLAPIEINPYDGGNNMFGTMPGIRTDEVLESRSWNEGARIYSTRNSIETFRSQSERYNRLKISPGFGNKVDNTSTNKISPGYVYAYAYSNNNISIASSSSNNIYGHTGATNENSYSNWSMMNNQSNKDSTKMINEFGQSQTVSEKNTRLPVKLHPVICWNTDEQKYIFSNPNEWPAFPNKAKVVGFIGTKRSGRTTAIHNLLFELGYYLTEEQLAKSLLPVGVMMYVLIKHDLILLDCCDIADSLTAESGNLLSGYLLEFFTYMASCHLVIHTAIPQETGSNQSFFSEQLANYIHAKAKLQLLWASTIQSHGPSMLTVLVRGSKQQCEEFDISKSKLFSSQTNEVNPDEDNKIIFTQGFKDSKAFTWQYIPEECITTYSINSGNENFVVSTAILNRIKDETGHHALSVNMQAGVVNGIEANWQYLFTKIMSNNILSQSVTELINCDIIQEFDDQADGLIQEYINSVNKLVEISATQGSALATNYKALCEDVKRRMDIEKKKPVDEKDPIIGFKINIEIALCLLKSSNSETNSQTKDNLISWGLHGLTLIQNRSLKTFEHTWMKLCIKTYNILDLLDTPVIYNVHWHCWNFLSFVSSCGFKLELLKWQILERALKCLKNSSNKPRFHFHVLNCLLNFLETEPYLPVRICPPTGNESNQISLNEDQYYQLEQMVYYGISEYSKKCVREAVEQQQSTNMESYLEEIKNIVSKQIKVLASSISFSLSSNAASDTFSTLDEHQQFTIVRSALVRLNTDIALYISKYIFGEGNKLIDLFLPNSPIETFQDYHETVRNYRWLFLQRIASLHDDERTCNLINSTLPWVTDFLRNFPRDDAFDSYSIHYVNTLVYAESFMLKRRAANQKKKQETVPSSRKPITMSDINIKKRKVEDEGDFGEVRMELLSQKCFKPVLKEFLRGLGSQNPQVYLRSNKVRRYALYIDNLLFAPLNSLIQALSLDEISINERTRLRLMVFQMMDLCIKAFWQCNLEKEEIAAAASQMSIIHNMRALLRLLNRIYWTIAKKNIFEEIRGPSIIFGSQDYITSGSINSLISSDNTHSSETLANEMIKRIGLKNWSNLIILTSTPRDLSDYISTIDPDNSLNLNEAVLDVTNEALILLWNLAECSDVSLKGLKNVMSTSNFRPMNVICEFSESSFFDENGINRVKFLVDRVINKVNNNGGIEISEITIPELYNRFETGKMRAIRLKKQAEISENVEKQMEDQRLRPNVQAMKEARLRRFSNS</sequence>